<dbReference type="InParanoid" id="Q024A5"/>
<dbReference type="HOGENOM" id="CLU_1936729_0_0_0"/>
<organism evidence="1">
    <name type="scientific">Solibacter usitatus (strain Ellin6076)</name>
    <dbReference type="NCBI Taxonomy" id="234267"/>
    <lineage>
        <taxon>Bacteria</taxon>
        <taxon>Pseudomonadati</taxon>
        <taxon>Acidobacteriota</taxon>
        <taxon>Terriglobia</taxon>
        <taxon>Bryobacterales</taxon>
        <taxon>Solibacteraceae</taxon>
        <taxon>Candidatus Solibacter</taxon>
    </lineage>
</organism>
<dbReference type="AlphaFoldDB" id="Q024A5"/>
<accession>Q024A5</accession>
<proteinExistence type="predicted"/>
<name>Q024A5_SOLUE</name>
<dbReference type="EMBL" id="CP000473">
    <property type="protein sequence ID" value="ABJ83671.1"/>
    <property type="molecule type" value="Genomic_DNA"/>
</dbReference>
<dbReference type="STRING" id="234267.Acid_2682"/>
<protein>
    <submittedName>
        <fullName evidence="1">Uncharacterized protein</fullName>
    </submittedName>
</protein>
<reference evidence="1" key="1">
    <citation type="submission" date="2006-10" db="EMBL/GenBank/DDBJ databases">
        <title>Complete sequence of Solibacter usitatus Ellin6076.</title>
        <authorList>
            <consortium name="US DOE Joint Genome Institute"/>
            <person name="Copeland A."/>
            <person name="Lucas S."/>
            <person name="Lapidus A."/>
            <person name="Barry K."/>
            <person name="Detter J.C."/>
            <person name="Glavina del Rio T."/>
            <person name="Hammon N."/>
            <person name="Israni S."/>
            <person name="Dalin E."/>
            <person name="Tice H."/>
            <person name="Pitluck S."/>
            <person name="Thompson L.S."/>
            <person name="Brettin T."/>
            <person name="Bruce D."/>
            <person name="Han C."/>
            <person name="Tapia R."/>
            <person name="Gilna P."/>
            <person name="Schmutz J."/>
            <person name="Larimer F."/>
            <person name="Land M."/>
            <person name="Hauser L."/>
            <person name="Kyrpides N."/>
            <person name="Mikhailova N."/>
            <person name="Janssen P.H."/>
            <person name="Kuske C.R."/>
            <person name="Richardson P."/>
        </authorList>
    </citation>
    <scope>NUCLEOTIDE SEQUENCE</scope>
    <source>
        <strain evidence="1">Ellin6076</strain>
    </source>
</reference>
<sequence length="130" mass="15075">MHPIRKAIVTDYDSVELRGGRLHKIRRAEARRLGEDDGMAPVAKCYCRSHDVLTATEAEMQRRPTFVFPVEYFADLESLIGKELEGRIYSDIQGRRVRFFLDLRDHAGFQLDQADRSLSSPWYDDSVLKE</sequence>
<gene>
    <name evidence="1" type="ordered locus">Acid_2682</name>
</gene>
<evidence type="ECO:0000313" key="1">
    <source>
        <dbReference type="EMBL" id="ABJ83671.1"/>
    </source>
</evidence>
<dbReference type="KEGG" id="sus:Acid_2682"/>